<accession>V9FUX0</accession>
<dbReference type="EMBL" id="ANIZ01000335">
    <property type="protein sequence ID" value="ETI55300.1"/>
    <property type="molecule type" value="Genomic_DNA"/>
</dbReference>
<keyword evidence="2" id="KW-1185">Reference proteome</keyword>
<reference evidence="1 2" key="1">
    <citation type="submission" date="2013-11" db="EMBL/GenBank/DDBJ databases">
        <title>The Genome Sequence of Phytophthora parasitica P1569.</title>
        <authorList>
            <consortium name="The Broad Institute Genomics Platform"/>
            <person name="Russ C."/>
            <person name="Tyler B."/>
            <person name="Panabieres F."/>
            <person name="Shan W."/>
            <person name="Tripathy S."/>
            <person name="Grunwald N."/>
            <person name="Machado M."/>
            <person name="Johnson C.S."/>
            <person name="Arredondo F."/>
            <person name="Hong C."/>
            <person name="Coffey M."/>
            <person name="Young S.K."/>
            <person name="Zeng Q."/>
            <person name="Gargeya S."/>
            <person name="Fitzgerald M."/>
            <person name="Abouelleil A."/>
            <person name="Alvarado L."/>
            <person name="Chapman S.B."/>
            <person name="Gainer-Dewar J."/>
            <person name="Goldberg J."/>
            <person name="Griggs A."/>
            <person name="Gujja S."/>
            <person name="Hansen M."/>
            <person name="Howarth C."/>
            <person name="Imamovic A."/>
            <person name="Ireland A."/>
            <person name="Larimer J."/>
            <person name="McCowan C."/>
            <person name="Murphy C."/>
            <person name="Pearson M."/>
            <person name="Poon T.W."/>
            <person name="Priest M."/>
            <person name="Roberts A."/>
            <person name="Saif S."/>
            <person name="Shea T."/>
            <person name="Sykes S."/>
            <person name="Wortman J."/>
            <person name="Nusbaum C."/>
            <person name="Birren B."/>
        </authorList>
    </citation>
    <scope>NUCLEOTIDE SEQUENCE [LARGE SCALE GENOMIC DNA]</scope>
    <source>
        <strain evidence="1 2">P1569</strain>
    </source>
</reference>
<comment type="caution">
    <text evidence="1">The sequence shown here is derived from an EMBL/GenBank/DDBJ whole genome shotgun (WGS) entry which is preliminary data.</text>
</comment>
<dbReference type="AlphaFoldDB" id="V9FUX0"/>
<sequence length="59" mass="6655">MVFHFTEENDKELMREAIAQKSFTAKYGDSAGVRASVAERVSAAIKAIVIEKQVRDRVR</sequence>
<gene>
    <name evidence="1" type="ORF">F443_02041</name>
</gene>
<evidence type="ECO:0000313" key="2">
    <source>
        <dbReference type="Proteomes" id="UP000018721"/>
    </source>
</evidence>
<dbReference type="Proteomes" id="UP000018721">
    <property type="component" value="Unassembled WGS sequence"/>
</dbReference>
<name>V9FUX0_PHYNI</name>
<dbReference type="HOGENOM" id="CLU_2965869_0_0_1"/>
<proteinExistence type="predicted"/>
<evidence type="ECO:0000313" key="1">
    <source>
        <dbReference type="EMBL" id="ETI55300.1"/>
    </source>
</evidence>
<organism evidence="1 2">
    <name type="scientific">Phytophthora nicotianae P1569</name>
    <dbReference type="NCBI Taxonomy" id="1317065"/>
    <lineage>
        <taxon>Eukaryota</taxon>
        <taxon>Sar</taxon>
        <taxon>Stramenopiles</taxon>
        <taxon>Oomycota</taxon>
        <taxon>Peronosporomycetes</taxon>
        <taxon>Peronosporales</taxon>
        <taxon>Peronosporaceae</taxon>
        <taxon>Phytophthora</taxon>
    </lineage>
</organism>
<protein>
    <submittedName>
        <fullName evidence="1">Uncharacterized protein</fullName>
    </submittedName>
</protein>